<dbReference type="Gene3D" id="3.40.309.10">
    <property type="entry name" value="Aldehyde Dehydrogenase, Chain A, domain 2"/>
    <property type="match status" value="1"/>
</dbReference>
<dbReference type="Gene3D" id="3.40.605.10">
    <property type="entry name" value="Aldehyde Dehydrogenase, Chain A, domain 1"/>
    <property type="match status" value="1"/>
</dbReference>
<evidence type="ECO:0000256" key="4">
    <source>
        <dbReference type="PIRNR" id="PIRNR036492"/>
    </source>
</evidence>
<protein>
    <recommendedName>
        <fullName evidence="4">Aldehyde dehydrogenase</fullName>
    </recommendedName>
</protein>
<dbReference type="InterPro" id="IPR016163">
    <property type="entry name" value="Ald_DH_C"/>
</dbReference>
<dbReference type="PROSITE" id="PS00687">
    <property type="entry name" value="ALDEHYDE_DEHYDR_GLU"/>
    <property type="match status" value="1"/>
</dbReference>
<dbReference type="FunFam" id="3.40.605.10:FF:000004">
    <property type="entry name" value="Aldehyde dehydrogenase"/>
    <property type="match status" value="1"/>
</dbReference>
<dbReference type="InterPro" id="IPR012394">
    <property type="entry name" value="Aldehyde_DH_NAD(P)"/>
</dbReference>
<dbReference type="InterPro" id="IPR016162">
    <property type="entry name" value="Ald_DH_N"/>
</dbReference>
<comment type="similarity">
    <text evidence="1 4 7">Belongs to the aldehyde dehydrogenase family.</text>
</comment>
<dbReference type="PANTHER" id="PTHR43570">
    <property type="entry name" value="ALDEHYDE DEHYDROGENASE"/>
    <property type="match status" value="1"/>
</dbReference>
<dbReference type="PROSITE" id="PS00070">
    <property type="entry name" value="ALDEHYDE_DEHYDR_CYS"/>
    <property type="match status" value="1"/>
</dbReference>
<evidence type="ECO:0000256" key="6">
    <source>
        <dbReference type="PROSITE-ProRule" id="PRU10007"/>
    </source>
</evidence>
<dbReference type="RefSeq" id="WP_026812860.1">
    <property type="nucleotide sequence ID" value="NZ_BMWP01000010.1"/>
</dbReference>
<proteinExistence type="inferred from homology"/>
<keyword evidence="2 4" id="KW-0560">Oxidoreductase</keyword>
<dbReference type="EMBL" id="BMWP01000010">
    <property type="protein sequence ID" value="GGW33451.1"/>
    <property type="molecule type" value="Genomic_DNA"/>
</dbReference>
<dbReference type="InterPro" id="IPR016160">
    <property type="entry name" value="Ald_DH_CS_CYS"/>
</dbReference>
<dbReference type="PIRSF" id="PIRSF036492">
    <property type="entry name" value="ALDH"/>
    <property type="match status" value="1"/>
</dbReference>
<dbReference type="Proteomes" id="UP000634668">
    <property type="component" value="Unassembled WGS sequence"/>
</dbReference>
<dbReference type="GO" id="GO:0004029">
    <property type="term" value="F:aldehyde dehydrogenase (NAD+) activity"/>
    <property type="evidence" value="ECO:0007669"/>
    <property type="project" value="TreeGrafter"/>
</dbReference>
<evidence type="ECO:0000256" key="1">
    <source>
        <dbReference type="ARBA" id="ARBA00009986"/>
    </source>
</evidence>
<evidence type="ECO:0000256" key="7">
    <source>
        <dbReference type="RuleBase" id="RU003345"/>
    </source>
</evidence>
<organism evidence="9 10">
    <name type="scientific">Arenibacter certesii</name>
    <dbReference type="NCBI Taxonomy" id="228955"/>
    <lineage>
        <taxon>Bacteria</taxon>
        <taxon>Pseudomonadati</taxon>
        <taxon>Bacteroidota</taxon>
        <taxon>Flavobacteriia</taxon>
        <taxon>Flavobacteriales</taxon>
        <taxon>Flavobacteriaceae</taxon>
        <taxon>Arenibacter</taxon>
    </lineage>
</organism>
<dbReference type="InterPro" id="IPR029510">
    <property type="entry name" value="Ald_DH_CS_GLU"/>
</dbReference>
<dbReference type="CDD" id="cd07136">
    <property type="entry name" value="ALDH_YwdH-P39616"/>
    <property type="match status" value="1"/>
</dbReference>
<accession>A0A918MJY6</accession>
<evidence type="ECO:0000259" key="8">
    <source>
        <dbReference type="Pfam" id="PF00171"/>
    </source>
</evidence>
<evidence type="ECO:0000256" key="5">
    <source>
        <dbReference type="PIRSR" id="PIRSR036492-1"/>
    </source>
</evidence>
<comment type="caution">
    <text evidence="9">The sequence shown here is derived from an EMBL/GenBank/DDBJ whole genome shotgun (WGS) entry which is preliminary data.</text>
</comment>
<dbReference type="InterPro" id="IPR016161">
    <property type="entry name" value="Ald_DH/histidinol_DH"/>
</dbReference>
<gene>
    <name evidence="9" type="ORF">GCM10007383_18170</name>
</gene>
<sequence length="455" mass="51119">MDNIQEVVNLQREFFQSNATKEIEFRIAQLRKLESLLRENEDALHEAIYKDFKKSVFENYTTEISLLYHDIKEAIKNVSKWSKKKRVRTNLANLPARSYIIPEPLGVSLIIGAWNYPYQLSLAPAIAAIAAGNTVVLKPSELPINTSNAMAKLINENFNPNFFKVVEGGVPETTALLNQKFDKIFFTGSIGVGKIVYQAAAKNLTPVTLELGGKSPAIITENCDLKITVKRLIWGKFLNAGQTCIAPDYVVVHRSIKDQFLEMAKKEIEQSKFLVEEDNYVQIINDANVERLISLIDADKVYTGGKYNTETRIIEPTILTDITFDHEVMQDEIFGPVLPVIEYDDLDAIIAKIKERPKPLACYVFTKDSEAKQKVLDQISFGGGAVNDTVMHIANSNLGFGGVGDSGIGAYHGEHGFRAFSHYKGILDKATWIEPELKYYPHTKSKLKWIKRLIG</sequence>
<evidence type="ECO:0000256" key="2">
    <source>
        <dbReference type="ARBA" id="ARBA00023002"/>
    </source>
</evidence>
<keyword evidence="3" id="KW-0520">NAD</keyword>
<feature type="active site" evidence="5 6">
    <location>
        <position position="210"/>
    </location>
</feature>
<feature type="active site" evidence="5">
    <location>
        <position position="244"/>
    </location>
</feature>
<dbReference type="PANTHER" id="PTHR43570:SF16">
    <property type="entry name" value="ALDEHYDE DEHYDROGENASE TYPE III, ISOFORM Q"/>
    <property type="match status" value="1"/>
</dbReference>
<dbReference type="GO" id="GO:0005737">
    <property type="term" value="C:cytoplasm"/>
    <property type="evidence" value="ECO:0007669"/>
    <property type="project" value="TreeGrafter"/>
</dbReference>
<reference evidence="9" key="2">
    <citation type="submission" date="2020-09" db="EMBL/GenBank/DDBJ databases">
        <authorList>
            <person name="Sun Q."/>
            <person name="Kim S."/>
        </authorList>
    </citation>
    <scope>NUCLEOTIDE SEQUENCE</scope>
    <source>
        <strain evidence="9">KCTC 12113</strain>
    </source>
</reference>
<dbReference type="AlphaFoldDB" id="A0A918MJY6"/>
<dbReference type="InterPro" id="IPR015590">
    <property type="entry name" value="Aldehyde_DH_dom"/>
</dbReference>
<evidence type="ECO:0000313" key="9">
    <source>
        <dbReference type="EMBL" id="GGW33451.1"/>
    </source>
</evidence>
<feature type="domain" description="Aldehyde dehydrogenase" evidence="8">
    <location>
        <begin position="4"/>
        <end position="424"/>
    </location>
</feature>
<keyword evidence="10" id="KW-1185">Reference proteome</keyword>
<dbReference type="SUPFAM" id="SSF53720">
    <property type="entry name" value="ALDH-like"/>
    <property type="match status" value="1"/>
</dbReference>
<reference evidence="9" key="1">
    <citation type="journal article" date="2014" name="Int. J. Syst. Evol. Microbiol.">
        <title>Complete genome sequence of Corynebacterium casei LMG S-19264T (=DSM 44701T), isolated from a smear-ripened cheese.</title>
        <authorList>
            <consortium name="US DOE Joint Genome Institute (JGI-PGF)"/>
            <person name="Walter F."/>
            <person name="Albersmeier A."/>
            <person name="Kalinowski J."/>
            <person name="Ruckert C."/>
        </authorList>
    </citation>
    <scope>NUCLEOTIDE SEQUENCE</scope>
    <source>
        <strain evidence="9">KCTC 12113</strain>
    </source>
</reference>
<dbReference type="Pfam" id="PF00171">
    <property type="entry name" value="Aldedh"/>
    <property type="match status" value="1"/>
</dbReference>
<dbReference type="GO" id="GO:0006081">
    <property type="term" value="P:aldehyde metabolic process"/>
    <property type="evidence" value="ECO:0007669"/>
    <property type="project" value="InterPro"/>
</dbReference>
<name>A0A918MJY6_9FLAO</name>
<evidence type="ECO:0000256" key="3">
    <source>
        <dbReference type="ARBA" id="ARBA00023027"/>
    </source>
</evidence>
<evidence type="ECO:0000313" key="10">
    <source>
        <dbReference type="Proteomes" id="UP000634668"/>
    </source>
</evidence>
<dbReference type="FunFam" id="3.40.309.10:FF:000003">
    <property type="entry name" value="Aldehyde dehydrogenase"/>
    <property type="match status" value="1"/>
</dbReference>